<evidence type="ECO:0000313" key="1">
    <source>
        <dbReference type="EMBL" id="CDM57578.1"/>
    </source>
</evidence>
<dbReference type="KEGG" id="rhl:LPU83_1917"/>
<protein>
    <submittedName>
        <fullName evidence="1">Uncharacterized protein</fullName>
    </submittedName>
</protein>
<dbReference type="HOGENOM" id="CLU_2619631_0_0_5"/>
<organism evidence="1 2">
    <name type="scientific">Rhizobium favelukesii</name>
    <dbReference type="NCBI Taxonomy" id="348824"/>
    <lineage>
        <taxon>Bacteria</taxon>
        <taxon>Pseudomonadati</taxon>
        <taxon>Pseudomonadota</taxon>
        <taxon>Alphaproteobacteria</taxon>
        <taxon>Hyphomicrobiales</taxon>
        <taxon>Rhizobiaceae</taxon>
        <taxon>Rhizobium/Agrobacterium group</taxon>
        <taxon>Rhizobium</taxon>
    </lineage>
</organism>
<sequence length="78" mass="8825">MLSFDVWWIGLAMNLSVLNQLHPRVEAGRHDVKCIVGHRHTAAFKSFCNICAMHSLPPRNARFRQASIALDLQEPTIS</sequence>
<evidence type="ECO:0000313" key="2">
    <source>
        <dbReference type="Proteomes" id="UP000019443"/>
    </source>
</evidence>
<name>W6RFW5_9HYPH</name>
<proteinExistence type="predicted"/>
<dbReference type="Proteomes" id="UP000019443">
    <property type="component" value="Chromosome"/>
</dbReference>
<keyword evidence="2" id="KW-1185">Reference proteome</keyword>
<dbReference type="AlphaFoldDB" id="W6RFW5"/>
<dbReference type="EMBL" id="HG916852">
    <property type="protein sequence ID" value="CDM57578.1"/>
    <property type="molecule type" value="Genomic_DNA"/>
</dbReference>
<accession>W6RFW5</accession>
<reference evidence="1" key="1">
    <citation type="submission" date="2013-11" db="EMBL/GenBank/DDBJ databases">
        <title>Draft genome sequence of the broad-host-range Rhizobium sp. LPU83 strain, a member of the low-genetic diversity Oregon-like Rhizobium sp. group.</title>
        <authorList>
            <person name="Wibberg D."/>
            <person name="Puehler A."/>
            <person name="Schlueter A."/>
        </authorList>
    </citation>
    <scope>NUCLEOTIDE SEQUENCE [LARGE SCALE GENOMIC DNA]</scope>
    <source>
        <strain evidence="1">LPU83</strain>
    </source>
</reference>
<gene>
    <name evidence="1" type="ORF">LPU83_1917</name>
</gene>